<dbReference type="CDD" id="cd22054">
    <property type="entry name" value="NAC_NACA"/>
    <property type="match status" value="1"/>
</dbReference>
<dbReference type="Gene3D" id="1.10.8.10">
    <property type="entry name" value="DNA helicase RuvA subunit, C-terminal domain"/>
    <property type="match status" value="1"/>
</dbReference>
<evidence type="ECO:0000256" key="1">
    <source>
        <dbReference type="ARBA" id="ARBA00009882"/>
    </source>
</evidence>
<dbReference type="InterPro" id="IPR016641">
    <property type="entry name" value="EGD2/NACA0like"/>
</dbReference>
<dbReference type="Pfam" id="PF19026">
    <property type="entry name" value="UBA_HYPK"/>
    <property type="match status" value="1"/>
</dbReference>
<dbReference type="PROSITE" id="PS51151">
    <property type="entry name" value="NAC_AB"/>
    <property type="match status" value="1"/>
</dbReference>
<dbReference type="SMART" id="SM01407">
    <property type="entry name" value="NAC"/>
    <property type="match status" value="1"/>
</dbReference>
<dbReference type="InterPro" id="IPR044034">
    <property type="entry name" value="NAC-like_UBA"/>
</dbReference>
<feature type="region of interest" description="Disordered" evidence="4">
    <location>
        <begin position="100"/>
        <end position="120"/>
    </location>
</feature>
<dbReference type="PIRSF" id="PIRSF015901">
    <property type="entry name" value="NAC_alpha"/>
    <property type="match status" value="1"/>
</dbReference>
<dbReference type="STRING" id="796925.A0A137PC39"/>
<comment type="similarity">
    <text evidence="1">Belongs to the NAC-alpha family.</text>
</comment>
<dbReference type="GO" id="GO:0070273">
    <property type="term" value="F:phosphatidylinositol-4-phosphate binding"/>
    <property type="evidence" value="ECO:0007669"/>
    <property type="project" value="EnsemblFungi"/>
</dbReference>
<proteinExistence type="inferred from homology"/>
<dbReference type="Proteomes" id="UP000070444">
    <property type="component" value="Unassembled WGS sequence"/>
</dbReference>
<dbReference type="InterPro" id="IPR038187">
    <property type="entry name" value="NAC_A/B_dom_sf"/>
</dbReference>
<accession>A0A137PC39</accession>
<dbReference type="Gene3D" id="2.20.70.30">
    <property type="entry name" value="Nascent polypeptide-associated complex domain"/>
    <property type="match status" value="1"/>
</dbReference>
<evidence type="ECO:0000256" key="4">
    <source>
        <dbReference type="SAM" id="MobiDB-lite"/>
    </source>
</evidence>
<dbReference type="CDD" id="cd14358">
    <property type="entry name" value="UBA_NAC_euk"/>
    <property type="match status" value="1"/>
</dbReference>
<dbReference type="Pfam" id="PF01849">
    <property type="entry name" value="NAC"/>
    <property type="match status" value="1"/>
</dbReference>
<name>A0A137PC39_CONC2</name>
<dbReference type="GO" id="GO:0006613">
    <property type="term" value="P:cotranslational protein targeting to membrane"/>
    <property type="evidence" value="ECO:0007669"/>
    <property type="project" value="EnsemblFungi"/>
</dbReference>
<organism evidence="6 7">
    <name type="scientific">Conidiobolus coronatus (strain ATCC 28846 / CBS 209.66 / NRRL 28638)</name>
    <name type="common">Delacroixia coronata</name>
    <dbReference type="NCBI Taxonomy" id="796925"/>
    <lineage>
        <taxon>Eukaryota</taxon>
        <taxon>Fungi</taxon>
        <taxon>Fungi incertae sedis</taxon>
        <taxon>Zoopagomycota</taxon>
        <taxon>Entomophthoromycotina</taxon>
        <taxon>Entomophthoromycetes</taxon>
        <taxon>Entomophthorales</taxon>
        <taxon>Ancylistaceae</taxon>
        <taxon>Conidiobolus</taxon>
    </lineage>
</organism>
<dbReference type="EMBL" id="KQ964451">
    <property type="protein sequence ID" value="KXN72559.1"/>
    <property type="molecule type" value="Genomic_DNA"/>
</dbReference>
<dbReference type="OMA" id="SQKMIFA"/>
<dbReference type="FunFam" id="1.10.8.10:FF:000006">
    <property type="entry name" value="Putative nascent polypeptide-associated complex subunit alpha"/>
    <property type="match status" value="1"/>
</dbReference>
<evidence type="ECO:0000313" key="6">
    <source>
        <dbReference type="EMBL" id="KXN72559.1"/>
    </source>
</evidence>
<dbReference type="PANTHER" id="PTHR21713">
    <property type="entry name" value="NASCENT POLYPEPTIDE ASSOCIATED COMPLEX ALPHA SUBUNIT-RELATED"/>
    <property type="match status" value="1"/>
</dbReference>
<dbReference type="GO" id="GO:0070300">
    <property type="term" value="F:phosphatidic acid binding"/>
    <property type="evidence" value="ECO:0007669"/>
    <property type="project" value="EnsemblFungi"/>
</dbReference>
<evidence type="ECO:0000256" key="3">
    <source>
        <dbReference type="ARBA" id="ARBA00030300"/>
    </source>
</evidence>
<reference evidence="6 7" key="1">
    <citation type="journal article" date="2015" name="Genome Biol. Evol.">
        <title>Phylogenomic analyses indicate that early fungi evolved digesting cell walls of algal ancestors of land plants.</title>
        <authorList>
            <person name="Chang Y."/>
            <person name="Wang S."/>
            <person name="Sekimoto S."/>
            <person name="Aerts A.L."/>
            <person name="Choi C."/>
            <person name="Clum A."/>
            <person name="LaButti K.M."/>
            <person name="Lindquist E.A."/>
            <person name="Yee Ngan C."/>
            <person name="Ohm R.A."/>
            <person name="Salamov A.A."/>
            <person name="Grigoriev I.V."/>
            <person name="Spatafora J.W."/>
            <person name="Berbee M.L."/>
        </authorList>
    </citation>
    <scope>NUCLEOTIDE SEQUENCE [LARGE SCALE GENOMIC DNA]</scope>
    <source>
        <strain evidence="6 7">NRRL 28638</strain>
    </source>
</reference>
<dbReference type="AlphaFoldDB" id="A0A137PC39"/>
<dbReference type="GO" id="GO:0032266">
    <property type="term" value="F:phosphatidylinositol-3-phosphate binding"/>
    <property type="evidence" value="ECO:0007669"/>
    <property type="project" value="EnsemblFungi"/>
</dbReference>
<dbReference type="GO" id="GO:0080025">
    <property type="term" value="F:phosphatidylinositol-3,5-bisphosphate binding"/>
    <property type="evidence" value="ECO:0007669"/>
    <property type="project" value="EnsemblFungi"/>
</dbReference>
<evidence type="ECO:0000256" key="2">
    <source>
        <dbReference type="ARBA" id="ARBA00014437"/>
    </source>
</evidence>
<protein>
    <recommendedName>
        <fullName evidence="2">Nascent polypeptide-associated complex subunit alpha</fullName>
    </recommendedName>
    <alternativeName>
        <fullName evidence="3">Alpha-NAC</fullName>
    </alternativeName>
</protein>
<dbReference type="InterPro" id="IPR002715">
    <property type="entry name" value="Nas_poly-pep-assoc_cplx_dom"/>
</dbReference>
<evidence type="ECO:0000313" key="7">
    <source>
        <dbReference type="Proteomes" id="UP000070444"/>
    </source>
</evidence>
<keyword evidence="7" id="KW-1185">Reference proteome</keyword>
<dbReference type="GO" id="GO:0051082">
    <property type="term" value="F:unfolded protein binding"/>
    <property type="evidence" value="ECO:0007669"/>
    <property type="project" value="EnsemblFungi"/>
</dbReference>
<dbReference type="OrthoDB" id="3169036at2759"/>
<feature type="domain" description="NAC-A/B" evidence="5">
    <location>
        <begin position="23"/>
        <end position="88"/>
    </location>
</feature>
<sequence>MATETVEQVPQVDVEQNIDIALSKVDKKARKAMSSLGLKHLDNITRVVFRRPKGMMLAISTPAVYKYPGSDSYLIFGEAVNEDLNAQAQALANQTLARAPAAGAEETAEAEASTEAAPVEEAAEEEAEDETGLEAKDIELVMQQGNVSRAKAIKALRKNNSDIVGAIMDLTS</sequence>
<gene>
    <name evidence="6" type="ORF">CONCODRAFT_68961</name>
</gene>
<dbReference type="GO" id="GO:0005854">
    <property type="term" value="C:nascent polypeptide-associated complex"/>
    <property type="evidence" value="ECO:0007669"/>
    <property type="project" value="EnsemblFungi"/>
</dbReference>
<evidence type="ECO:0000259" key="5">
    <source>
        <dbReference type="PROSITE" id="PS51151"/>
    </source>
</evidence>